<sequence>METTTDYDTRANNDSDLINREAVIACTIILFVFGLAGNGLIVYGYARFRRLRTRTNYFVVNLATADLLLTAVLGAWIIEEIRGIPFDRSAKMFINNIDVLCFSASMLSMTAVSLDRYFAITNPLRYENTVTRLRALIATVIIWSSALVMFSIGVSRYVVKEMETPVANKVFMTTLTVINFGIPALIMVFAHVSIFRIALKSKSDKPDAIEMQNARVKDMSKTFKLSFNTLAILVPMAIAWGIFFGVTVLEAHCPTMHIAAHFSVVVGLLPYIAAAIDPIVYILLTRDLRLKLCRCL</sequence>
<evidence type="ECO:0000256" key="3">
    <source>
        <dbReference type="ARBA" id="ARBA00022989"/>
    </source>
</evidence>
<comment type="caution">
    <text evidence="11">The sequence shown here is derived from an EMBL/GenBank/DDBJ whole genome shotgun (WGS) entry which is preliminary data.</text>
</comment>
<feature type="transmembrane region" description="Helical" evidence="9">
    <location>
        <begin position="58"/>
        <end position="78"/>
    </location>
</feature>
<dbReference type="PROSITE" id="PS50262">
    <property type="entry name" value="G_PROTEIN_RECEP_F1_2"/>
    <property type="match status" value="1"/>
</dbReference>
<feature type="transmembrane region" description="Helical" evidence="9">
    <location>
        <begin position="22"/>
        <end position="46"/>
    </location>
</feature>
<dbReference type="SMART" id="SM01381">
    <property type="entry name" value="7TM_GPCR_Srsx"/>
    <property type="match status" value="1"/>
</dbReference>
<keyword evidence="12" id="KW-1185">Reference proteome</keyword>
<keyword evidence="3 9" id="KW-1133">Transmembrane helix</keyword>
<keyword evidence="4 8" id="KW-0297">G-protein coupled receptor</keyword>
<keyword evidence="2 8" id="KW-0812">Transmembrane</keyword>
<dbReference type="AlphaFoldDB" id="A0AAD9Q7A9"/>
<feature type="transmembrane region" description="Helical" evidence="9">
    <location>
        <begin position="225"/>
        <end position="246"/>
    </location>
</feature>
<dbReference type="GO" id="GO:0004930">
    <property type="term" value="F:G protein-coupled receptor activity"/>
    <property type="evidence" value="ECO:0007669"/>
    <property type="project" value="UniProtKB-KW"/>
</dbReference>
<feature type="transmembrane region" description="Helical" evidence="9">
    <location>
        <begin position="93"/>
        <end position="114"/>
    </location>
</feature>
<evidence type="ECO:0000259" key="10">
    <source>
        <dbReference type="PROSITE" id="PS50262"/>
    </source>
</evidence>
<evidence type="ECO:0000256" key="4">
    <source>
        <dbReference type="ARBA" id="ARBA00023040"/>
    </source>
</evidence>
<evidence type="ECO:0000256" key="8">
    <source>
        <dbReference type="RuleBase" id="RU000688"/>
    </source>
</evidence>
<dbReference type="PROSITE" id="PS00237">
    <property type="entry name" value="G_PROTEIN_RECEP_F1_1"/>
    <property type="match status" value="1"/>
</dbReference>
<dbReference type="EMBL" id="JARQWQ010000061">
    <property type="protein sequence ID" value="KAK2555655.1"/>
    <property type="molecule type" value="Genomic_DNA"/>
</dbReference>
<evidence type="ECO:0000256" key="5">
    <source>
        <dbReference type="ARBA" id="ARBA00023136"/>
    </source>
</evidence>
<protein>
    <submittedName>
        <fullName evidence="11">Beta-4C adrenergic receptor</fullName>
    </submittedName>
</protein>
<dbReference type="Gene3D" id="1.20.1070.10">
    <property type="entry name" value="Rhodopsin 7-helix transmembrane proteins"/>
    <property type="match status" value="1"/>
</dbReference>
<comment type="similarity">
    <text evidence="8">Belongs to the G-protein coupled receptor 1 family.</text>
</comment>
<evidence type="ECO:0000256" key="6">
    <source>
        <dbReference type="ARBA" id="ARBA00023170"/>
    </source>
</evidence>
<evidence type="ECO:0000313" key="11">
    <source>
        <dbReference type="EMBL" id="KAK2555655.1"/>
    </source>
</evidence>
<organism evidence="11 12">
    <name type="scientific">Acropora cervicornis</name>
    <name type="common">Staghorn coral</name>
    <dbReference type="NCBI Taxonomy" id="6130"/>
    <lineage>
        <taxon>Eukaryota</taxon>
        <taxon>Metazoa</taxon>
        <taxon>Cnidaria</taxon>
        <taxon>Anthozoa</taxon>
        <taxon>Hexacorallia</taxon>
        <taxon>Scleractinia</taxon>
        <taxon>Astrocoeniina</taxon>
        <taxon>Acroporidae</taxon>
        <taxon>Acropora</taxon>
    </lineage>
</organism>
<reference evidence="11" key="1">
    <citation type="journal article" date="2023" name="G3 (Bethesda)">
        <title>Whole genome assembly and annotation of the endangered Caribbean coral Acropora cervicornis.</title>
        <authorList>
            <person name="Selwyn J.D."/>
            <person name="Vollmer S.V."/>
        </authorList>
    </citation>
    <scope>NUCLEOTIDE SEQUENCE</scope>
    <source>
        <strain evidence="11">K2</strain>
    </source>
</reference>
<accession>A0AAD9Q7A9</accession>
<dbReference type="InterPro" id="IPR050125">
    <property type="entry name" value="GPCR_opsins"/>
</dbReference>
<dbReference type="Pfam" id="PF00001">
    <property type="entry name" value="7tm_1"/>
    <property type="match status" value="1"/>
</dbReference>
<keyword evidence="5 9" id="KW-0472">Membrane</keyword>
<name>A0AAD9Q7A9_ACRCE</name>
<comment type="subcellular location">
    <subcellularLocation>
        <location evidence="1">Membrane</location>
        <topology evidence="1">Multi-pass membrane protein</topology>
    </subcellularLocation>
</comment>
<dbReference type="PRINTS" id="PR00237">
    <property type="entry name" value="GPCRRHODOPSN"/>
</dbReference>
<dbReference type="InterPro" id="IPR017452">
    <property type="entry name" value="GPCR_Rhodpsn_7TM"/>
</dbReference>
<feature type="domain" description="G-protein coupled receptors family 1 profile" evidence="10">
    <location>
        <begin position="37"/>
        <end position="281"/>
    </location>
</feature>
<keyword evidence="7 8" id="KW-0807">Transducer</keyword>
<feature type="transmembrane region" description="Helical" evidence="9">
    <location>
        <begin position="135"/>
        <end position="158"/>
    </location>
</feature>
<dbReference type="GO" id="GO:0016020">
    <property type="term" value="C:membrane"/>
    <property type="evidence" value="ECO:0007669"/>
    <property type="project" value="UniProtKB-SubCell"/>
</dbReference>
<evidence type="ECO:0000313" key="12">
    <source>
        <dbReference type="Proteomes" id="UP001249851"/>
    </source>
</evidence>
<dbReference type="SUPFAM" id="SSF81321">
    <property type="entry name" value="Family A G protein-coupled receptor-like"/>
    <property type="match status" value="1"/>
</dbReference>
<reference evidence="11" key="2">
    <citation type="journal article" date="2023" name="Science">
        <title>Genomic signatures of disease resistance in endangered staghorn corals.</title>
        <authorList>
            <person name="Vollmer S.V."/>
            <person name="Selwyn J.D."/>
            <person name="Despard B.A."/>
            <person name="Roesel C.L."/>
        </authorList>
    </citation>
    <scope>NUCLEOTIDE SEQUENCE</scope>
    <source>
        <strain evidence="11">K2</strain>
    </source>
</reference>
<feature type="transmembrane region" description="Helical" evidence="9">
    <location>
        <begin position="258"/>
        <end position="284"/>
    </location>
</feature>
<evidence type="ECO:0000256" key="7">
    <source>
        <dbReference type="ARBA" id="ARBA00023224"/>
    </source>
</evidence>
<evidence type="ECO:0000256" key="9">
    <source>
        <dbReference type="SAM" id="Phobius"/>
    </source>
</evidence>
<evidence type="ECO:0000256" key="1">
    <source>
        <dbReference type="ARBA" id="ARBA00004141"/>
    </source>
</evidence>
<proteinExistence type="inferred from homology"/>
<feature type="transmembrane region" description="Helical" evidence="9">
    <location>
        <begin position="170"/>
        <end position="195"/>
    </location>
</feature>
<dbReference type="InterPro" id="IPR000276">
    <property type="entry name" value="GPCR_Rhodpsn"/>
</dbReference>
<dbReference type="PANTHER" id="PTHR24240">
    <property type="entry name" value="OPSIN"/>
    <property type="match status" value="1"/>
</dbReference>
<gene>
    <name evidence="11" type="ORF">P5673_022679</name>
</gene>
<keyword evidence="6 8" id="KW-0675">Receptor</keyword>
<dbReference type="Proteomes" id="UP001249851">
    <property type="component" value="Unassembled WGS sequence"/>
</dbReference>
<evidence type="ECO:0000256" key="2">
    <source>
        <dbReference type="ARBA" id="ARBA00022692"/>
    </source>
</evidence>